<proteinExistence type="predicted"/>
<dbReference type="Proteomes" id="UP000515960">
    <property type="component" value="Chromosome"/>
</dbReference>
<dbReference type="KEGG" id="ohi:H8790_11925"/>
<evidence type="ECO:0000313" key="1">
    <source>
        <dbReference type="EMBL" id="QNL44131.1"/>
    </source>
</evidence>
<gene>
    <name evidence="1" type="ORF">H8790_11925</name>
</gene>
<name>A0A7G9B3K0_9FIRM</name>
<evidence type="ECO:0000313" key="2">
    <source>
        <dbReference type="Proteomes" id="UP000515960"/>
    </source>
</evidence>
<dbReference type="RefSeq" id="WP_187332732.1">
    <property type="nucleotide sequence ID" value="NZ_CP060490.1"/>
</dbReference>
<reference evidence="1 2" key="1">
    <citation type="submission" date="2020-08" db="EMBL/GenBank/DDBJ databases">
        <authorList>
            <person name="Liu C."/>
            <person name="Sun Q."/>
        </authorList>
    </citation>
    <scope>NUCLEOTIDE SEQUENCE [LARGE SCALE GENOMIC DNA]</scope>
    <source>
        <strain evidence="1 2">NSJ-62</strain>
    </source>
</reference>
<organism evidence="1 2">
    <name type="scientific">Oscillibacter hominis</name>
    <dbReference type="NCBI Taxonomy" id="2763056"/>
    <lineage>
        <taxon>Bacteria</taxon>
        <taxon>Bacillati</taxon>
        <taxon>Bacillota</taxon>
        <taxon>Clostridia</taxon>
        <taxon>Eubacteriales</taxon>
        <taxon>Oscillospiraceae</taxon>
        <taxon>Oscillibacter</taxon>
    </lineage>
</organism>
<dbReference type="EMBL" id="CP060490">
    <property type="protein sequence ID" value="QNL44131.1"/>
    <property type="molecule type" value="Genomic_DNA"/>
</dbReference>
<sequence>MTIGGKILAALEPLGYPVVPDRYTGSESTYLTFNYSANGGLFADDRPLFDLYLIQVHLFAPFGWDGGLLRKQIKQRLFAEGFTWPAETDVGNEDFSAASQGQHIVFACQMEESTEEEPAQ</sequence>
<protein>
    <recommendedName>
        <fullName evidence="3">DUF3168 domain-containing protein</fullName>
    </recommendedName>
</protein>
<accession>A0A7G9B3K0</accession>
<evidence type="ECO:0008006" key="3">
    <source>
        <dbReference type="Google" id="ProtNLM"/>
    </source>
</evidence>
<keyword evidence="2" id="KW-1185">Reference proteome</keyword>
<dbReference type="AlphaFoldDB" id="A0A7G9B3K0"/>